<dbReference type="Pfam" id="PF03988">
    <property type="entry name" value="DUF347"/>
    <property type="match status" value="4"/>
</dbReference>
<gene>
    <name evidence="3" type="ORF">HMF7854_13575</name>
</gene>
<feature type="region of interest" description="Disordered" evidence="1">
    <location>
        <begin position="1"/>
        <end position="20"/>
    </location>
</feature>
<dbReference type="AlphaFoldDB" id="A0A3R9X994"/>
<feature type="transmembrane region" description="Helical" evidence="2">
    <location>
        <begin position="95"/>
        <end position="115"/>
    </location>
</feature>
<protein>
    <recommendedName>
        <fullName evidence="5">Membrane-anchored protein</fullName>
    </recommendedName>
</protein>
<sequence>MRNEHDGPGPLDPPNDGARSSKVPAVTLGFWIVKILATTLGETGGDTVSMSWLGETTPEAGASGLNGYLVGTLIFGALLAVLVAVQVRARRFHPWLYWATIIASTTAGTTLADFADRSLGIGYPGGSLLLLALVLGSLAWWKASVGTVDVNKIVTPRAELFYWLTITFSQTLGTALGDWFADGIEGWSGGLISDYAGGAMVFGAGLAVLALLYLGTRVSRVALFWAAFILTRPLGATVGDLFDKPLDKGGLDISRPLASAVLAGLIVLLIVVLPQRAGSHPGRSEAVG</sequence>
<evidence type="ECO:0000313" key="4">
    <source>
        <dbReference type="Proteomes" id="UP000274661"/>
    </source>
</evidence>
<accession>A0A3R9X994</accession>
<keyword evidence="2" id="KW-1133">Transmembrane helix</keyword>
<evidence type="ECO:0000313" key="3">
    <source>
        <dbReference type="EMBL" id="RST31752.1"/>
    </source>
</evidence>
<feature type="transmembrane region" description="Helical" evidence="2">
    <location>
        <begin position="65"/>
        <end position="83"/>
    </location>
</feature>
<evidence type="ECO:0000256" key="1">
    <source>
        <dbReference type="SAM" id="MobiDB-lite"/>
    </source>
</evidence>
<feature type="transmembrane region" description="Helical" evidence="2">
    <location>
        <begin position="192"/>
        <end position="214"/>
    </location>
</feature>
<keyword evidence="4" id="KW-1185">Reference proteome</keyword>
<dbReference type="OrthoDB" id="9794709at2"/>
<feature type="transmembrane region" description="Helical" evidence="2">
    <location>
        <begin position="121"/>
        <end position="141"/>
    </location>
</feature>
<dbReference type="RefSeq" id="WP_126719691.1">
    <property type="nucleotide sequence ID" value="NZ_RWJF01000001.1"/>
</dbReference>
<reference evidence="3 4" key="1">
    <citation type="submission" date="2018-12" db="EMBL/GenBank/DDBJ databases">
        <title>Sphingomonas sp. HMF7854 Genome sequencing and assembly.</title>
        <authorList>
            <person name="Cha I."/>
            <person name="Kang H."/>
            <person name="Kim H."/>
            <person name="Kang J."/>
            <person name="Joh K."/>
        </authorList>
    </citation>
    <scope>NUCLEOTIDE SEQUENCE [LARGE SCALE GENOMIC DNA]</scope>
    <source>
        <strain evidence="3 4">HMF7854</strain>
    </source>
</reference>
<name>A0A3R9X994_9SPHN</name>
<dbReference type="InterPro" id="IPR007136">
    <property type="entry name" value="DUF347"/>
</dbReference>
<feature type="transmembrane region" description="Helical" evidence="2">
    <location>
        <begin position="161"/>
        <end position="180"/>
    </location>
</feature>
<evidence type="ECO:0000256" key="2">
    <source>
        <dbReference type="SAM" id="Phobius"/>
    </source>
</evidence>
<feature type="transmembrane region" description="Helical" evidence="2">
    <location>
        <begin position="253"/>
        <end position="273"/>
    </location>
</feature>
<feature type="transmembrane region" description="Helical" evidence="2">
    <location>
        <begin position="221"/>
        <end position="241"/>
    </location>
</feature>
<keyword evidence="2" id="KW-0812">Transmembrane</keyword>
<dbReference type="Proteomes" id="UP000274661">
    <property type="component" value="Unassembled WGS sequence"/>
</dbReference>
<comment type="caution">
    <text evidence="3">The sequence shown here is derived from an EMBL/GenBank/DDBJ whole genome shotgun (WGS) entry which is preliminary data.</text>
</comment>
<keyword evidence="2" id="KW-0472">Membrane</keyword>
<organism evidence="3 4">
    <name type="scientific">Sphingomonas ginkgonis</name>
    <dbReference type="NCBI Taxonomy" id="2315330"/>
    <lineage>
        <taxon>Bacteria</taxon>
        <taxon>Pseudomonadati</taxon>
        <taxon>Pseudomonadota</taxon>
        <taxon>Alphaproteobacteria</taxon>
        <taxon>Sphingomonadales</taxon>
        <taxon>Sphingomonadaceae</taxon>
        <taxon>Sphingomonas</taxon>
    </lineage>
</organism>
<evidence type="ECO:0008006" key="5">
    <source>
        <dbReference type="Google" id="ProtNLM"/>
    </source>
</evidence>
<dbReference type="EMBL" id="RWJF01000001">
    <property type="protein sequence ID" value="RST31752.1"/>
    <property type="molecule type" value="Genomic_DNA"/>
</dbReference>
<proteinExistence type="predicted"/>